<proteinExistence type="inferred from homology"/>
<keyword evidence="3 8" id="KW-0813">Transport</keyword>
<comment type="caution">
    <text evidence="10">The sequence shown here is derived from an EMBL/GenBank/DDBJ whole genome shotgun (WGS) entry which is preliminary data.</text>
</comment>
<dbReference type="Proteomes" id="UP000630923">
    <property type="component" value="Unassembled WGS sequence"/>
</dbReference>
<evidence type="ECO:0000256" key="7">
    <source>
        <dbReference type="ARBA" id="ARBA00023136"/>
    </source>
</evidence>
<dbReference type="GO" id="GO:0042910">
    <property type="term" value="F:xenobiotic transmembrane transporter activity"/>
    <property type="evidence" value="ECO:0007669"/>
    <property type="project" value="InterPro"/>
</dbReference>
<evidence type="ECO:0000256" key="6">
    <source>
        <dbReference type="ARBA" id="ARBA00022989"/>
    </source>
</evidence>
<keyword evidence="4" id="KW-1003">Cell membrane</keyword>
<dbReference type="Gene3D" id="1.20.1720.10">
    <property type="entry name" value="Multidrug resistance protein D"/>
    <property type="match status" value="1"/>
</dbReference>
<feature type="transmembrane region" description="Helical" evidence="8">
    <location>
        <begin position="52"/>
        <end position="72"/>
    </location>
</feature>
<evidence type="ECO:0000259" key="9">
    <source>
        <dbReference type="PROSITE" id="PS50850"/>
    </source>
</evidence>
<dbReference type="GO" id="GO:0005886">
    <property type="term" value="C:plasma membrane"/>
    <property type="evidence" value="ECO:0007669"/>
    <property type="project" value="UniProtKB-SubCell"/>
</dbReference>
<gene>
    <name evidence="10" type="primary">bcr</name>
    <name evidence="10" type="ORF">GCM10017044_20190</name>
</gene>
<feature type="domain" description="Major facilitator superfamily (MFS) profile" evidence="9">
    <location>
        <begin position="13"/>
        <end position="398"/>
    </location>
</feature>
<feature type="transmembrane region" description="Helical" evidence="8">
    <location>
        <begin position="344"/>
        <end position="368"/>
    </location>
</feature>
<dbReference type="InterPro" id="IPR036259">
    <property type="entry name" value="MFS_trans_sf"/>
</dbReference>
<dbReference type="PROSITE" id="PS50850">
    <property type="entry name" value="MFS"/>
    <property type="match status" value="1"/>
</dbReference>
<evidence type="ECO:0000256" key="5">
    <source>
        <dbReference type="ARBA" id="ARBA00022692"/>
    </source>
</evidence>
<reference evidence="10" key="2">
    <citation type="submission" date="2020-09" db="EMBL/GenBank/DDBJ databases">
        <authorList>
            <person name="Sun Q."/>
            <person name="Kim S."/>
        </authorList>
    </citation>
    <scope>NUCLEOTIDE SEQUENCE</scope>
    <source>
        <strain evidence="10">KCTC 42590</strain>
    </source>
</reference>
<evidence type="ECO:0000313" key="10">
    <source>
        <dbReference type="EMBL" id="GHF25365.1"/>
    </source>
</evidence>
<dbReference type="GO" id="GO:1990961">
    <property type="term" value="P:xenobiotic detoxification by transmembrane export across the plasma membrane"/>
    <property type="evidence" value="ECO:0007669"/>
    <property type="project" value="InterPro"/>
</dbReference>
<dbReference type="CDD" id="cd17320">
    <property type="entry name" value="MFS_MdfA_MDR_like"/>
    <property type="match status" value="1"/>
</dbReference>
<name>A0A919E718_9PROT</name>
<dbReference type="SUPFAM" id="SSF103473">
    <property type="entry name" value="MFS general substrate transporter"/>
    <property type="match status" value="1"/>
</dbReference>
<keyword evidence="6 8" id="KW-1133">Transmembrane helix</keyword>
<feature type="transmembrane region" description="Helical" evidence="8">
    <location>
        <begin position="374"/>
        <end position="396"/>
    </location>
</feature>
<dbReference type="PANTHER" id="PTHR43124">
    <property type="entry name" value="PURINE EFFLUX PUMP PBUE"/>
    <property type="match status" value="1"/>
</dbReference>
<evidence type="ECO:0000256" key="2">
    <source>
        <dbReference type="ARBA" id="ARBA00006236"/>
    </source>
</evidence>
<accession>A0A919E718</accession>
<feature type="transmembrane region" description="Helical" evidence="8">
    <location>
        <begin position="79"/>
        <end position="97"/>
    </location>
</feature>
<evidence type="ECO:0000256" key="8">
    <source>
        <dbReference type="RuleBase" id="RU365088"/>
    </source>
</evidence>
<feature type="transmembrane region" description="Helical" evidence="8">
    <location>
        <begin position="109"/>
        <end position="126"/>
    </location>
</feature>
<evidence type="ECO:0000256" key="3">
    <source>
        <dbReference type="ARBA" id="ARBA00022448"/>
    </source>
</evidence>
<organism evidence="10 11">
    <name type="scientific">Kordiimonas sediminis</name>
    <dbReference type="NCBI Taxonomy" id="1735581"/>
    <lineage>
        <taxon>Bacteria</taxon>
        <taxon>Pseudomonadati</taxon>
        <taxon>Pseudomonadota</taxon>
        <taxon>Alphaproteobacteria</taxon>
        <taxon>Kordiimonadales</taxon>
        <taxon>Kordiimonadaceae</taxon>
        <taxon>Kordiimonas</taxon>
    </lineage>
</organism>
<dbReference type="PANTHER" id="PTHR43124:SF3">
    <property type="entry name" value="CHLORAMPHENICOL EFFLUX PUMP RV0191"/>
    <property type="match status" value="1"/>
</dbReference>
<feature type="transmembrane region" description="Helical" evidence="8">
    <location>
        <begin position="12"/>
        <end position="32"/>
    </location>
</feature>
<feature type="transmembrane region" description="Helical" evidence="8">
    <location>
        <begin position="315"/>
        <end position="332"/>
    </location>
</feature>
<keyword evidence="11" id="KW-1185">Reference proteome</keyword>
<feature type="transmembrane region" description="Helical" evidence="8">
    <location>
        <begin position="138"/>
        <end position="160"/>
    </location>
</feature>
<keyword evidence="7 8" id="KW-0472">Membrane</keyword>
<dbReference type="RefSeq" id="WP_229819316.1">
    <property type="nucleotide sequence ID" value="NZ_BNCI01000002.1"/>
</dbReference>
<sequence length="403" mass="43778">MSTTDKHIGPREFIALMAMLMSMLALSIDAMLPALSAIGESLQIEEANDTQLVISIVFLGVSMGLMIYGPLADSHGRKFSISVGLVIFLIGNLVSIFSSDLTYMLAGRFLQGFGAASCRVVLIAMIRDKFEGREMGRIMSLIMMIFIMVPIIAPSLGQAILLFTDWHMIFVGMALYGLATLIWLQVRLPETLSQENRLKFSLTMIKNGVVETLTNRTARGYMIASGTVYGAFIGYLSSSQQILMVQYELGELFAVVFGVLAVAIGLSSYLNSRLVIRFGMERLCMISLTVIMLTSLSFGAYFSLVAMAAPTLTEFLIYLSIILFNFGLLFGNTNSLAIQPLGHIAGVASSVISSIQMMISVIIGSVIGHNYNGTVMPLVAAFTVCSLLSLSIFVHLNKNKVDG</sequence>
<dbReference type="NCBIfam" id="TIGR00710">
    <property type="entry name" value="efflux_Bcr_CflA"/>
    <property type="match status" value="1"/>
</dbReference>
<dbReference type="Pfam" id="PF07690">
    <property type="entry name" value="MFS_1"/>
    <property type="match status" value="1"/>
</dbReference>
<keyword evidence="5 8" id="KW-0812">Transmembrane</keyword>
<dbReference type="EMBL" id="BNCI01000002">
    <property type="protein sequence ID" value="GHF25365.1"/>
    <property type="molecule type" value="Genomic_DNA"/>
</dbReference>
<evidence type="ECO:0000313" key="11">
    <source>
        <dbReference type="Proteomes" id="UP000630923"/>
    </source>
</evidence>
<dbReference type="AlphaFoldDB" id="A0A919E718"/>
<feature type="transmembrane region" description="Helical" evidence="8">
    <location>
        <begin position="249"/>
        <end position="271"/>
    </location>
</feature>
<comment type="similarity">
    <text evidence="2 8">Belongs to the major facilitator superfamily. Bcr/CmlA family.</text>
</comment>
<dbReference type="InterPro" id="IPR011701">
    <property type="entry name" value="MFS"/>
</dbReference>
<dbReference type="InterPro" id="IPR020846">
    <property type="entry name" value="MFS_dom"/>
</dbReference>
<evidence type="ECO:0000256" key="1">
    <source>
        <dbReference type="ARBA" id="ARBA00004651"/>
    </source>
</evidence>
<feature type="transmembrane region" description="Helical" evidence="8">
    <location>
        <begin position="166"/>
        <end position="184"/>
    </location>
</feature>
<comment type="subcellular location">
    <subcellularLocation>
        <location evidence="8">Cell inner membrane</location>
        <topology evidence="8">Multi-pass membrane protein</topology>
    </subcellularLocation>
    <subcellularLocation>
        <location evidence="1">Cell membrane</location>
        <topology evidence="1">Multi-pass membrane protein</topology>
    </subcellularLocation>
</comment>
<evidence type="ECO:0000256" key="4">
    <source>
        <dbReference type="ARBA" id="ARBA00022475"/>
    </source>
</evidence>
<protein>
    <recommendedName>
        <fullName evidence="8">Bcr/CflA family efflux transporter</fullName>
    </recommendedName>
</protein>
<keyword evidence="8" id="KW-0997">Cell inner membrane</keyword>
<dbReference type="InterPro" id="IPR050189">
    <property type="entry name" value="MFS_Efflux_Transporters"/>
</dbReference>
<feature type="transmembrane region" description="Helical" evidence="8">
    <location>
        <begin position="283"/>
        <end position="309"/>
    </location>
</feature>
<reference evidence="10" key="1">
    <citation type="journal article" date="2014" name="Int. J. Syst. Evol. Microbiol.">
        <title>Complete genome sequence of Corynebacterium casei LMG S-19264T (=DSM 44701T), isolated from a smear-ripened cheese.</title>
        <authorList>
            <consortium name="US DOE Joint Genome Institute (JGI-PGF)"/>
            <person name="Walter F."/>
            <person name="Albersmeier A."/>
            <person name="Kalinowski J."/>
            <person name="Ruckert C."/>
        </authorList>
    </citation>
    <scope>NUCLEOTIDE SEQUENCE</scope>
    <source>
        <strain evidence="10">KCTC 42590</strain>
    </source>
</reference>
<feature type="transmembrane region" description="Helical" evidence="8">
    <location>
        <begin position="220"/>
        <end position="237"/>
    </location>
</feature>
<dbReference type="InterPro" id="IPR004812">
    <property type="entry name" value="Efflux_drug-R_Bcr/CmlA"/>
</dbReference>